<dbReference type="EMBL" id="BJYY01000001">
    <property type="protein sequence ID" value="GEO32328.1"/>
    <property type="molecule type" value="Genomic_DNA"/>
</dbReference>
<dbReference type="AlphaFoldDB" id="A0A512D768"/>
<protein>
    <submittedName>
        <fullName evidence="1">Uncharacterized protein</fullName>
    </submittedName>
</protein>
<name>A0A512D768_9CELL</name>
<evidence type="ECO:0000313" key="1">
    <source>
        <dbReference type="EMBL" id="GEO32328.1"/>
    </source>
</evidence>
<accession>A0A512D768</accession>
<keyword evidence="2" id="KW-1185">Reference proteome</keyword>
<evidence type="ECO:0000313" key="2">
    <source>
        <dbReference type="Proteomes" id="UP000321181"/>
    </source>
</evidence>
<gene>
    <name evidence="1" type="ORF">CAE01nite_00530</name>
</gene>
<reference evidence="1 2" key="1">
    <citation type="submission" date="2019-07" db="EMBL/GenBank/DDBJ databases">
        <title>Whole genome shotgun sequence of Cellulomonas aerilata NBRC 106308.</title>
        <authorList>
            <person name="Hosoyama A."/>
            <person name="Uohara A."/>
            <person name="Ohji S."/>
            <person name="Ichikawa N."/>
        </authorList>
    </citation>
    <scope>NUCLEOTIDE SEQUENCE [LARGE SCALE GENOMIC DNA]</scope>
    <source>
        <strain evidence="1 2">NBRC 106308</strain>
    </source>
</reference>
<sequence>MQALELRIPGNYWDSLLYDGVLYLFTRSGEIRAHNWDQLVASVAWSDDTRPLAMQFLTRGKAWYSAELQAVLRSPTTAAHFERLVSELTKTRRSVTHDALRKSLSKSAASPLYPHSDVETYANNVFMSGPEGVYQGALGTKVDYDFARVLDAPALRVAASYRRLAVAAGSEGLLEKPLATRRRDYEGDDSRLLSERYAQSCSWARFDVVASSHRGDLGYLVAFTKPERDRTAPDEGRDLIGVVNARALFDRPRGYMFAAGDQLILVHESGVDLESWNPFRRREGYGADVERSVVGRRTFSRKGFTQGVLDAGGSVFGIVVEHDNDLEVLASDGTSKRLPEPVNWRCFPRSARYVNHLHVTYDDHVRIYAYVHDYFLRGERGPATGKPKQVVLA</sequence>
<organism evidence="1 2">
    <name type="scientific">Cellulomonas aerilata</name>
    <dbReference type="NCBI Taxonomy" id="515326"/>
    <lineage>
        <taxon>Bacteria</taxon>
        <taxon>Bacillati</taxon>
        <taxon>Actinomycetota</taxon>
        <taxon>Actinomycetes</taxon>
        <taxon>Micrococcales</taxon>
        <taxon>Cellulomonadaceae</taxon>
        <taxon>Cellulomonas</taxon>
    </lineage>
</organism>
<dbReference type="Proteomes" id="UP000321181">
    <property type="component" value="Unassembled WGS sequence"/>
</dbReference>
<comment type="caution">
    <text evidence="1">The sequence shown here is derived from an EMBL/GenBank/DDBJ whole genome shotgun (WGS) entry which is preliminary data.</text>
</comment>
<proteinExistence type="predicted"/>